<reference evidence="1" key="1">
    <citation type="journal article" date="2023" name="Insect Mol. Biol.">
        <title>Genome sequencing provides insights into the evolution of gene families encoding plant cell wall-degrading enzymes in longhorned beetles.</title>
        <authorList>
            <person name="Shin N.R."/>
            <person name="Okamura Y."/>
            <person name="Kirsch R."/>
            <person name="Pauchet Y."/>
        </authorList>
    </citation>
    <scope>NUCLEOTIDE SEQUENCE</scope>
    <source>
        <strain evidence="1">RBIC_L_NR</strain>
    </source>
</reference>
<dbReference type="PROSITE" id="PS51257">
    <property type="entry name" value="PROKAR_LIPOPROTEIN"/>
    <property type="match status" value="1"/>
</dbReference>
<evidence type="ECO:0000313" key="2">
    <source>
        <dbReference type="Proteomes" id="UP001162156"/>
    </source>
</evidence>
<accession>A0AAV8Z684</accession>
<sequence length="60" mass="6816">MACKGAAKMLFTGTLTLGCKSYLDAQKDACFCPSYGWKDKKKIKIYRWGRAVVLKMCIFQ</sequence>
<dbReference type="AlphaFoldDB" id="A0AAV8Z684"/>
<dbReference type="GO" id="GO:0005576">
    <property type="term" value="C:extracellular region"/>
    <property type="evidence" value="ECO:0007669"/>
    <property type="project" value="InterPro"/>
</dbReference>
<organism evidence="1 2">
    <name type="scientific">Rhamnusium bicolor</name>
    <dbReference type="NCBI Taxonomy" id="1586634"/>
    <lineage>
        <taxon>Eukaryota</taxon>
        <taxon>Metazoa</taxon>
        <taxon>Ecdysozoa</taxon>
        <taxon>Arthropoda</taxon>
        <taxon>Hexapoda</taxon>
        <taxon>Insecta</taxon>
        <taxon>Pterygota</taxon>
        <taxon>Neoptera</taxon>
        <taxon>Endopterygota</taxon>
        <taxon>Coleoptera</taxon>
        <taxon>Polyphaga</taxon>
        <taxon>Cucujiformia</taxon>
        <taxon>Chrysomeloidea</taxon>
        <taxon>Cerambycidae</taxon>
        <taxon>Lepturinae</taxon>
        <taxon>Rhagiini</taxon>
        <taxon>Rhamnusium</taxon>
    </lineage>
</organism>
<dbReference type="GO" id="GO:0004623">
    <property type="term" value="F:phospholipase A2 activity"/>
    <property type="evidence" value="ECO:0007669"/>
    <property type="project" value="InterPro"/>
</dbReference>
<gene>
    <name evidence="1" type="ORF">NQ314_006185</name>
</gene>
<evidence type="ECO:0000313" key="1">
    <source>
        <dbReference type="EMBL" id="KAJ8959756.1"/>
    </source>
</evidence>
<dbReference type="GO" id="GO:0005509">
    <property type="term" value="F:calcium ion binding"/>
    <property type="evidence" value="ECO:0007669"/>
    <property type="project" value="InterPro"/>
</dbReference>
<protein>
    <submittedName>
        <fullName evidence="1">Uncharacterized protein</fullName>
    </submittedName>
</protein>
<dbReference type="EMBL" id="JANEYF010001674">
    <property type="protein sequence ID" value="KAJ8959756.1"/>
    <property type="molecule type" value="Genomic_DNA"/>
</dbReference>
<keyword evidence="2" id="KW-1185">Reference proteome</keyword>
<dbReference type="Pfam" id="PF06951">
    <property type="entry name" value="PLA2G12"/>
    <property type="match status" value="1"/>
</dbReference>
<comment type="caution">
    <text evidence="1">The sequence shown here is derived from an EMBL/GenBank/DDBJ whole genome shotgun (WGS) entry which is preliminary data.</text>
</comment>
<dbReference type="InterPro" id="IPR010711">
    <property type="entry name" value="PLA2G12"/>
</dbReference>
<name>A0AAV8Z684_9CUCU</name>
<dbReference type="Proteomes" id="UP001162156">
    <property type="component" value="Unassembled WGS sequence"/>
</dbReference>
<dbReference type="GO" id="GO:0016042">
    <property type="term" value="P:lipid catabolic process"/>
    <property type="evidence" value="ECO:0007669"/>
    <property type="project" value="InterPro"/>
</dbReference>
<proteinExistence type="predicted"/>